<dbReference type="InterPro" id="IPR029033">
    <property type="entry name" value="His_PPase_superfam"/>
</dbReference>
<keyword evidence="2" id="KW-1185">Reference proteome</keyword>
<organism evidence="1 2">
    <name type="scientific">Pedobacter fastidiosus</name>
    <dbReference type="NCBI Taxonomy" id="2765361"/>
    <lineage>
        <taxon>Bacteria</taxon>
        <taxon>Pseudomonadati</taxon>
        <taxon>Bacteroidota</taxon>
        <taxon>Sphingobacteriia</taxon>
        <taxon>Sphingobacteriales</taxon>
        <taxon>Sphingobacteriaceae</taxon>
        <taxon>Pedobacter</taxon>
    </lineage>
</organism>
<gene>
    <name evidence="1" type="ORF">H7U22_20965</name>
</gene>
<dbReference type="Proteomes" id="UP000652755">
    <property type="component" value="Unassembled WGS sequence"/>
</dbReference>
<dbReference type="Gene3D" id="3.40.50.1240">
    <property type="entry name" value="Phosphoglycerate mutase-like"/>
    <property type="match status" value="1"/>
</dbReference>
<evidence type="ECO:0008006" key="3">
    <source>
        <dbReference type="Google" id="ProtNLM"/>
    </source>
</evidence>
<dbReference type="EMBL" id="JACRYL010000029">
    <property type="protein sequence ID" value="MBC6112901.1"/>
    <property type="molecule type" value="Genomic_DNA"/>
</dbReference>
<evidence type="ECO:0000313" key="1">
    <source>
        <dbReference type="EMBL" id="MBC6112901.1"/>
    </source>
</evidence>
<dbReference type="RefSeq" id="WP_187073317.1">
    <property type="nucleotide sequence ID" value="NZ_JACRYL010000029.1"/>
</dbReference>
<reference evidence="1 2" key="1">
    <citation type="submission" date="2020-08" db="EMBL/GenBank/DDBJ databases">
        <authorList>
            <person name="Sun Q."/>
            <person name="Inoue M."/>
        </authorList>
    </citation>
    <scope>NUCLEOTIDE SEQUENCE [LARGE SCALE GENOMIC DNA]</scope>
    <source>
        <strain evidence="1 2">CCM 8938</strain>
    </source>
</reference>
<comment type="caution">
    <text evidence="1">The sequence shown here is derived from an EMBL/GenBank/DDBJ whole genome shotgun (WGS) entry which is preliminary data.</text>
</comment>
<accession>A0ABR7KXP7</accession>
<dbReference type="SUPFAM" id="SSF53254">
    <property type="entry name" value="Phosphoglycerate mutase-like"/>
    <property type="match status" value="1"/>
</dbReference>
<protein>
    <recommendedName>
        <fullName evidence="3">Broad specificity phosphatase PhoE</fullName>
    </recommendedName>
</protein>
<sequence>MKITFIRHSKVLFNWASFYNSEMFDLACINYDFSDIESIKKINLQGEIIYVSTLFRSEETANRILIGEVEVIKTALLNEVPLRSFVDTKIKLPTSAWMLIGRLQWLINNKRQKEIRKDSEKRISVFLDLIEQKQQDCIVVGHGFYFSQMVGIMKTRFFNGDMKKRIKNEEVRIYDLIN</sequence>
<proteinExistence type="predicted"/>
<name>A0ABR7KXP7_9SPHI</name>
<evidence type="ECO:0000313" key="2">
    <source>
        <dbReference type="Proteomes" id="UP000652755"/>
    </source>
</evidence>